<dbReference type="PROSITE" id="PS00866">
    <property type="entry name" value="CPSASE_1"/>
    <property type="match status" value="1"/>
</dbReference>
<dbReference type="NCBIfam" id="TIGR00514">
    <property type="entry name" value="accC"/>
    <property type="match status" value="1"/>
</dbReference>
<sequence length="501" mass="53739">MTPRPIRTLLVANRGEIAVRVLRTCRERGIRTVAVYSEADRNALHVRLADEAVAIGPAASSESYLAVDKVIEAARRSGADAIHPGYGFLSENAAFAQAVEEVGIVWVGPPPAAISAMGDKTEARKLMAEAGVPMAPGTPDAIDDPAEAERVAGEIGYPVLVKAAAGGGGKGMRVVERAEDFAQSFERARSEAQNAFGDGRVYVEKYLVGPRHIEIQVLADGHGNVVHLFERECSIQRRHQKVIEEAPSAVLTPELRAAMGEAAVQAAKACDYVGAGTVEFLLDANRDFYFLEMNTRLQVEHPVTELITGLDLVAEQIRIAEGEPLGYGQDDLEIWGHAVECRVYAEDVPAGFLPAPGPLLRHRPPSGPGVRVDAGVEEGDEVPVYYDPMVAKLCTWARTREEAIRRMGRALAEYDVAGIRTTIPFCRTVMRNPAFVSGDFDTGYVANHFDPATLAPSEAALETARLAAGLVSLDAAPAAVGNGAASAPVPVPSRWIRRRVV</sequence>
<dbReference type="PROSITE" id="PS00867">
    <property type="entry name" value="CPSASE_2"/>
    <property type="match status" value="1"/>
</dbReference>
<evidence type="ECO:0000259" key="8">
    <source>
        <dbReference type="PROSITE" id="PS50975"/>
    </source>
</evidence>
<dbReference type="PROSITE" id="PS50975">
    <property type="entry name" value="ATP_GRASP"/>
    <property type="match status" value="1"/>
</dbReference>
<evidence type="ECO:0000256" key="7">
    <source>
        <dbReference type="PROSITE-ProRule" id="PRU00409"/>
    </source>
</evidence>
<dbReference type="Proteomes" id="UP000216339">
    <property type="component" value="Unassembled WGS sequence"/>
</dbReference>
<dbReference type="Pfam" id="PF00289">
    <property type="entry name" value="Biotin_carb_N"/>
    <property type="match status" value="1"/>
</dbReference>
<keyword evidence="6" id="KW-0092">Biotin</keyword>
<evidence type="ECO:0000256" key="5">
    <source>
        <dbReference type="ARBA" id="ARBA00022842"/>
    </source>
</evidence>
<dbReference type="PANTHER" id="PTHR18866:SF33">
    <property type="entry name" value="METHYLCROTONOYL-COA CARBOXYLASE SUBUNIT ALPHA, MITOCHONDRIAL-RELATED"/>
    <property type="match status" value="1"/>
</dbReference>
<dbReference type="AlphaFoldDB" id="A0A271IWG6"/>
<keyword evidence="1" id="KW-0436">Ligase</keyword>
<dbReference type="GO" id="GO:2001295">
    <property type="term" value="P:malonyl-CoA biosynthetic process"/>
    <property type="evidence" value="ECO:0007669"/>
    <property type="project" value="UniProtKB-UniPathway"/>
</dbReference>
<comment type="caution">
    <text evidence="10">The sequence shown here is derived from an EMBL/GenBank/DDBJ whole genome shotgun (WGS) entry which is preliminary data.</text>
</comment>
<dbReference type="InterPro" id="IPR011054">
    <property type="entry name" value="Rudment_hybrid_motif"/>
</dbReference>
<dbReference type="InterPro" id="IPR011761">
    <property type="entry name" value="ATP-grasp"/>
</dbReference>
<keyword evidence="3 7" id="KW-0547">Nucleotide-binding</keyword>
<dbReference type="FunFam" id="3.30.1490.20:FF:000018">
    <property type="entry name" value="Biotin carboxylase"/>
    <property type="match status" value="1"/>
</dbReference>
<dbReference type="PANTHER" id="PTHR18866">
    <property type="entry name" value="CARBOXYLASE:PYRUVATE/ACETYL-COA/PROPIONYL-COA CARBOXYLASE"/>
    <property type="match status" value="1"/>
</dbReference>
<dbReference type="InterPro" id="IPR050856">
    <property type="entry name" value="Biotin_carboxylase_complex"/>
</dbReference>
<dbReference type="SUPFAM" id="SSF56059">
    <property type="entry name" value="Glutathione synthetase ATP-binding domain-like"/>
    <property type="match status" value="1"/>
</dbReference>
<dbReference type="SUPFAM" id="SSF52440">
    <property type="entry name" value="PreATP-grasp domain"/>
    <property type="match status" value="1"/>
</dbReference>
<gene>
    <name evidence="10" type="ORF">BSZ37_03455</name>
</gene>
<evidence type="ECO:0000256" key="4">
    <source>
        <dbReference type="ARBA" id="ARBA00022840"/>
    </source>
</evidence>
<dbReference type="Pfam" id="PF02786">
    <property type="entry name" value="CPSase_L_D2"/>
    <property type="match status" value="1"/>
</dbReference>
<dbReference type="EMBL" id="MQWD01000001">
    <property type="protein sequence ID" value="PAP75563.1"/>
    <property type="molecule type" value="Genomic_DNA"/>
</dbReference>
<dbReference type="SMART" id="SM00878">
    <property type="entry name" value="Biotin_carb_C"/>
    <property type="match status" value="1"/>
</dbReference>
<feature type="domain" description="Biotin carboxylation" evidence="9">
    <location>
        <begin position="5"/>
        <end position="450"/>
    </location>
</feature>
<evidence type="ECO:0000313" key="11">
    <source>
        <dbReference type="Proteomes" id="UP000216339"/>
    </source>
</evidence>
<proteinExistence type="predicted"/>
<dbReference type="GO" id="GO:0005524">
    <property type="term" value="F:ATP binding"/>
    <property type="evidence" value="ECO:0007669"/>
    <property type="project" value="UniProtKB-UniRule"/>
</dbReference>
<evidence type="ECO:0000256" key="6">
    <source>
        <dbReference type="ARBA" id="ARBA00023267"/>
    </source>
</evidence>
<dbReference type="InterPro" id="IPR005479">
    <property type="entry name" value="CPAse_ATP-bd"/>
</dbReference>
<accession>A0A271IWG6</accession>
<keyword evidence="5" id="KW-0460">Magnesium</keyword>
<evidence type="ECO:0000256" key="2">
    <source>
        <dbReference type="ARBA" id="ARBA00022723"/>
    </source>
</evidence>
<dbReference type="SUPFAM" id="SSF51246">
    <property type="entry name" value="Rudiment single hybrid motif"/>
    <property type="match status" value="1"/>
</dbReference>
<dbReference type="FunFam" id="3.40.50.20:FF:000010">
    <property type="entry name" value="Propionyl-CoA carboxylase subunit alpha"/>
    <property type="match status" value="1"/>
</dbReference>
<protein>
    <submittedName>
        <fullName evidence="10">Acetyl-CoA carboxylase biotin carboxylase subunit</fullName>
    </submittedName>
</protein>
<dbReference type="NCBIfam" id="NF006367">
    <property type="entry name" value="PRK08591.1"/>
    <property type="match status" value="1"/>
</dbReference>
<dbReference type="InterPro" id="IPR005481">
    <property type="entry name" value="BC-like_N"/>
</dbReference>
<dbReference type="InterPro" id="IPR011764">
    <property type="entry name" value="Biotin_carboxylation_dom"/>
</dbReference>
<reference evidence="10 11" key="1">
    <citation type="submission" date="2016-11" db="EMBL/GenBank/DDBJ databases">
        <title>Study of marine rhodopsin-containing bacteria.</title>
        <authorList>
            <person name="Yoshizawa S."/>
            <person name="Kumagai Y."/>
            <person name="Kogure K."/>
        </authorList>
    </citation>
    <scope>NUCLEOTIDE SEQUENCE [LARGE SCALE GENOMIC DNA]</scope>
    <source>
        <strain evidence="10 11">SAORIC-28</strain>
    </source>
</reference>
<dbReference type="GO" id="GO:0016874">
    <property type="term" value="F:ligase activity"/>
    <property type="evidence" value="ECO:0007669"/>
    <property type="project" value="UniProtKB-KW"/>
</dbReference>
<dbReference type="RefSeq" id="WP_095509201.1">
    <property type="nucleotide sequence ID" value="NZ_MQWD01000001.1"/>
</dbReference>
<keyword evidence="11" id="KW-1185">Reference proteome</keyword>
<dbReference type="Pfam" id="PF02785">
    <property type="entry name" value="Biotin_carb_C"/>
    <property type="match status" value="1"/>
</dbReference>
<dbReference type="UniPathway" id="UPA00655">
    <property type="reaction ID" value="UER00711"/>
</dbReference>
<dbReference type="PROSITE" id="PS50979">
    <property type="entry name" value="BC"/>
    <property type="match status" value="1"/>
</dbReference>
<keyword evidence="4 7" id="KW-0067">ATP-binding</keyword>
<evidence type="ECO:0000259" key="9">
    <source>
        <dbReference type="PROSITE" id="PS50979"/>
    </source>
</evidence>
<dbReference type="FunFam" id="3.30.470.20:FF:000028">
    <property type="entry name" value="Methylcrotonoyl-CoA carboxylase subunit alpha, mitochondrial"/>
    <property type="match status" value="1"/>
</dbReference>
<dbReference type="InterPro" id="IPR005482">
    <property type="entry name" value="Biotin_COase_C"/>
</dbReference>
<dbReference type="Gene3D" id="3.30.470.20">
    <property type="entry name" value="ATP-grasp fold, B domain"/>
    <property type="match status" value="1"/>
</dbReference>
<dbReference type="SMART" id="SM01209">
    <property type="entry name" value="GARS_A"/>
    <property type="match status" value="1"/>
</dbReference>
<name>A0A271IWG6_9BACT</name>
<dbReference type="InterPro" id="IPR004549">
    <property type="entry name" value="Acetyl_CoA_COase_biotin_COase"/>
</dbReference>
<dbReference type="OrthoDB" id="9807469at2"/>
<feature type="domain" description="ATP-grasp" evidence="8">
    <location>
        <begin position="124"/>
        <end position="321"/>
    </location>
</feature>
<evidence type="ECO:0000256" key="3">
    <source>
        <dbReference type="ARBA" id="ARBA00022741"/>
    </source>
</evidence>
<keyword evidence="2" id="KW-0479">Metal-binding</keyword>
<evidence type="ECO:0000256" key="1">
    <source>
        <dbReference type="ARBA" id="ARBA00022598"/>
    </source>
</evidence>
<organism evidence="10 11">
    <name type="scientific">Rubrivirga marina</name>
    <dbReference type="NCBI Taxonomy" id="1196024"/>
    <lineage>
        <taxon>Bacteria</taxon>
        <taxon>Pseudomonadati</taxon>
        <taxon>Rhodothermota</taxon>
        <taxon>Rhodothermia</taxon>
        <taxon>Rhodothermales</taxon>
        <taxon>Rubricoccaceae</taxon>
        <taxon>Rubrivirga</taxon>
    </lineage>
</organism>
<evidence type="ECO:0000313" key="10">
    <source>
        <dbReference type="EMBL" id="PAP75563.1"/>
    </source>
</evidence>
<dbReference type="GO" id="GO:0046872">
    <property type="term" value="F:metal ion binding"/>
    <property type="evidence" value="ECO:0007669"/>
    <property type="project" value="UniProtKB-KW"/>
</dbReference>
<dbReference type="InterPro" id="IPR016185">
    <property type="entry name" value="PreATP-grasp_dom_sf"/>
</dbReference>